<dbReference type="Proteomes" id="UP001500235">
    <property type="component" value="Unassembled WGS sequence"/>
</dbReference>
<keyword evidence="1" id="KW-1133">Transmembrane helix</keyword>
<comment type="caution">
    <text evidence="3">The sequence shown here is derived from an EMBL/GenBank/DDBJ whole genome shotgun (WGS) entry which is preliminary data.</text>
</comment>
<dbReference type="SMART" id="SM00052">
    <property type="entry name" value="EAL"/>
    <property type="match status" value="1"/>
</dbReference>
<dbReference type="InterPro" id="IPR035919">
    <property type="entry name" value="EAL_sf"/>
</dbReference>
<dbReference type="PANTHER" id="PTHR33121:SF70">
    <property type="entry name" value="SIGNALING PROTEIN YKOW"/>
    <property type="match status" value="1"/>
</dbReference>
<feature type="transmembrane region" description="Helical" evidence="1">
    <location>
        <begin position="324"/>
        <end position="343"/>
    </location>
</feature>
<dbReference type="RefSeq" id="WP_344706677.1">
    <property type="nucleotide sequence ID" value="NZ_BAABBQ010000001.1"/>
</dbReference>
<gene>
    <name evidence="3" type="ORF">GCM10022280_14040</name>
</gene>
<keyword evidence="4" id="KW-1185">Reference proteome</keyword>
<protein>
    <recommendedName>
        <fullName evidence="2">EAL domain-containing protein</fullName>
    </recommendedName>
</protein>
<proteinExistence type="predicted"/>
<accession>A0ABP7STU7</accession>
<dbReference type="Pfam" id="PF05226">
    <property type="entry name" value="CHASE2"/>
    <property type="match status" value="1"/>
</dbReference>
<dbReference type="Gene3D" id="3.20.20.450">
    <property type="entry name" value="EAL domain"/>
    <property type="match status" value="1"/>
</dbReference>
<reference evidence="4" key="1">
    <citation type="journal article" date="2019" name="Int. J. Syst. Evol. Microbiol.">
        <title>The Global Catalogue of Microorganisms (GCM) 10K type strain sequencing project: providing services to taxonomists for standard genome sequencing and annotation.</title>
        <authorList>
            <consortium name="The Broad Institute Genomics Platform"/>
            <consortium name="The Broad Institute Genome Sequencing Center for Infectious Disease"/>
            <person name="Wu L."/>
            <person name="Ma J."/>
        </authorList>
    </citation>
    <scope>NUCLEOTIDE SEQUENCE [LARGE SCALE GENOMIC DNA]</scope>
    <source>
        <strain evidence="4">JCM 17563</strain>
    </source>
</reference>
<dbReference type="SMART" id="SM01080">
    <property type="entry name" value="CHASE2"/>
    <property type="match status" value="1"/>
</dbReference>
<feature type="domain" description="EAL" evidence="2">
    <location>
        <begin position="504"/>
        <end position="757"/>
    </location>
</feature>
<dbReference type="PROSITE" id="PS50883">
    <property type="entry name" value="EAL"/>
    <property type="match status" value="1"/>
</dbReference>
<dbReference type="SUPFAM" id="SSF141868">
    <property type="entry name" value="EAL domain-like"/>
    <property type="match status" value="1"/>
</dbReference>
<evidence type="ECO:0000313" key="4">
    <source>
        <dbReference type="Proteomes" id="UP001500235"/>
    </source>
</evidence>
<keyword evidence="1" id="KW-0472">Membrane</keyword>
<feature type="transmembrane region" description="Helical" evidence="1">
    <location>
        <begin position="301"/>
        <end position="318"/>
    </location>
</feature>
<dbReference type="InterPro" id="IPR050706">
    <property type="entry name" value="Cyclic-di-GMP_PDE-like"/>
</dbReference>
<evidence type="ECO:0000256" key="1">
    <source>
        <dbReference type="SAM" id="Phobius"/>
    </source>
</evidence>
<dbReference type="EMBL" id="BAABBQ010000001">
    <property type="protein sequence ID" value="GAA4016263.1"/>
    <property type="molecule type" value="Genomic_DNA"/>
</dbReference>
<dbReference type="InterPro" id="IPR001633">
    <property type="entry name" value="EAL_dom"/>
</dbReference>
<dbReference type="PANTHER" id="PTHR33121">
    <property type="entry name" value="CYCLIC DI-GMP PHOSPHODIESTERASE PDEF"/>
    <property type="match status" value="1"/>
</dbReference>
<dbReference type="CDD" id="cd01948">
    <property type="entry name" value="EAL"/>
    <property type="match status" value="1"/>
</dbReference>
<feature type="transmembrane region" description="Helical" evidence="1">
    <location>
        <begin position="276"/>
        <end position="294"/>
    </location>
</feature>
<evidence type="ECO:0000259" key="2">
    <source>
        <dbReference type="PROSITE" id="PS50883"/>
    </source>
</evidence>
<organism evidence="3 4">
    <name type="scientific">Sphingomonas swuensis</name>
    <dbReference type="NCBI Taxonomy" id="977800"/>
    <lineage>
        <taxon>Bacteria</taxon>
        <taxon>Pseudomonadati</taxon>
        <taxon>Pseudomonadota</taxon>
        <taxon>Alphaproteobacteria</taxon>
        <taxon>Sphingomonadales</taxon>
        <taxon>Sphingomonadaceae</taxon>
        <taxon>Sphingomonas</taxon>
    </lineage>
</organism>
<name>A0ABP7STU7_9SPHN</name>
<dbReference type="InterPro" id="IPR007890">
    <property type="entry name" value="CHASE2"/>
</dbReference>
<dbReference type="Pfam" id="PF00563">
    <property type="entry name" value="EAL"/>
    <property type="match status" value="1"/>
</dbReference>
<evidence type="ECO:0000313" key="3">
    <source>
        <dbReference type="EMBL" id="GAA4016263.1"/>
    </source>
</evidence>
<sequence>MRSAQEQGGDDRRGQRKLLLWAIGAALLCWALQLGQPLEDSLRVVRYASHPSDASGQVVLIGIDDQSLQRVGTWPWPRSTQARLIDKATAAGAKNIHLDLIYDSPSLPAEDRALAEAMKRSHRVVLADRERLGTDRAIKTELTRPLPMFADNARLASATTLYDYRNAVWNNFVSVDVAGRQTPTFAGSLAGRTVTDKRQFWIDYSIRPSTIPYYSAADLLSGKVPANALAGKSLIIGLNADQLGDQFWLPSHGRLSGAYVHAIAAETLLRATPVDYGGLPALAIAIMLSLAAVLRGGTLRPFWLVGGITSLLFMPLLLEQAYVAVDVVPGLVLLTIVSWRLAVLRIKRRGLVHEQTGLPTFAALRGGGRIDNPLVLAKIHNFAEISSALNEVEQKEAYRQIIARLSAGHQDTIYQGDDGTFAWTVPTTAPLGNHLEALHSLFRSPVQVAGRQIDVALSFGAELGLTRTLANRIGSAVLAADEAWNEGLRWKLHDPARQEEVNWRVSLLGELDQAIDQGEVWLAYQPQYDIKRGQIIGAEALARWTHPHKGPISPSEFVAAAENNGRIAKLTDFVLDRAIGAAAAVNRRGVPFQIAVNLSARLLSDRDLLDRITAMLAAHDLDPRHLTLELTETATLQDADSGLATLDALTRLGVRIAIDDYGTGLSTLDYLKKIPANEIKIDQSFVKSMRVNRSDLIMVQSTIALAHSLGRTVVAEGVEDKQCLDELTRMGCDVAQGFAIGRPMGVRELIQRLQIRSTRRVA</sequence>
<keyword evidence="1" id="KW-0812">Transmembrane</keyword>